<dbReference type="EMBL" id="BPLR01001005">
    <property type="protein sequence ID" value="GIY99108.1"/>
    <property type="molecule type" value="Genomic_DNA"/>
</dbReference>
<organism evidence="1 2">
    <name type="scientific">Caerostris extrusa</name>
    <name type="common">Bark spider</name>
    <name type="synonym">Caerostris bankana</name>
    <dbReference type="NCBI Taxonomy" id="172846"/>
    <lineage>
        <taxon>Eukaryota</taxon>
        <taxon>Metazoa</taxon>
        <taxon>Ecdysozoa</taxon>
        <taxon>Arthropoda</taxon>
        <taxon>Chelicerata</taxon>
        <taxon>Arachnida</taxon>
        <taxon>Araneae</taxon>
        <taxon>Araneomorphae</taxon>
        <taxon>Entelegynae</taxon>
        <taxon>Araneoidea</taxon>
        <taxon>Araneidae</taxon>
        <taxon>Caerostris</taxon>
    </lineage>
</organism>
<gene>
    <name evidence="1" type="ORF">CEXT_583441</name>
</gene>
<protein>
    <submittedName>
        <fullName evidence="1">Uncharacterized protein</fullName>
    </submittedName>
</protein>
<proteinExistence type="predicted"/>
<reference evidence="1 2" key="1">
    <citation type="submission" date="2021-06" db="EMBL/GenBank/DDBJ databases">
        <title>Caerostris extrusa draft genome.</title>
        <authorList>
            <person name="Kono N."/>
            <person name="Arakawa K."/>
        </authorList>
    </citation>
    <scope>NUCLEOTIDE SEQUENCE [LARGE SCALE GENOMIC DNA]</scope>
</reference>
<accession>A0AAV4XZ44</accession>
<dbReference type="AlphaFoldDB" id="A0AAV4XZ44"/>
<name>A0AAV4XZ44_CAEEX</name>
<dbReference type="Proteomes" id="UP001054945">
    <property type="component" value="Unassembled WGS sequence"/>
</dbReference>
<keyword evidence="2" id="KW-1185">Reference proteome</keyword>
<sequence>MDRFSCQRPFRLLRYQPSLPTSRGNSLLVYFIHIKRKWTNCFIVKIELADGIIDLFTEPERYTEVKIGCYVASRAFVSKVVMSKGVG</sequence>
<evidence type="ECO:0000313" key="2">
    <source>
        <dbReference type="Proteomes" id="UP001054945"/>
    </source>
</evidence>
<evidence type="ECO:0000313" key="1">
    <source>
        <dbReference type="EMBL" id="GIY99108.1"/>
    </source>
</evidence>
<comment type="caution">
    <text evidence="1">The sequence shown here is derived from an EMBL/GenBank/DDBJ whole genome shotgun (WGS) entry which is preliminary data.</text>
</comment>